<name>A0AAD4NY52_PERFH</name>
<dbReference type="Proteomes" id="UP001190926">
    <property type="component" value="Unassembled WGS sequence"/>
</dbReference>
<evidence type="ECO:0000259" key="2">
    <source>
        <dbReference type="PROSITE" id="PS51038"/>
    </source>
</evidence>
<keyword evidence="4" id="KW-1185">Reference proteome</keyword>
<gene>
    <name evidence="3" type="ORF">C2S53_012896</name>
</gene>
<dbReference type="PANTHER" id="PTHR47073:SF2">
    <property type="entry name" value="PROTEIN ANTI-SILENCING 1"/>
    <property type="match status" value="1"/>
</dbReference>
<feature type="compositionally biased region" description="Basic and acidic residues" evidence="1">
    <location>
        <begin position="281"/>
        <end position="298"/>
    </location>
</feature>
<proteinExistence type="predicted"/>
<dbReference type="Gene3D" id="2.30.30.490">
    <property type="match status" value="1"/>
</dbReference>
<reference evidence="3 4" key="1">
    <citation type="journal article" date="2021" name="Nat. Commun.">
        <title>Incipient diploidization of the medicinal plant Perilla within 10,000 years.</title>
        <authorList>
            <person name="Zhang Y."/>
            <person name="Shen Q."/>
            <person name="Leng L."/>
            <person name="Zhang D."/>
            <person name="Chen S."/>
            <person name="Shi Y."/>
            <person name="Ning Z."/>
            <person name="Chen S."/>
        </authorList>
    </citation>
    <scope>NUCLEOTIDE SEQUENCE [LARGE SCALE GENOMIC DNA]</scope>
    <source>
        <strain evidence="4">cv. PC099</strain>
    </source>
</reference>
<sequence length="495" mass="55924">MSQPKEQREKPLPFRWGVRKGTINLYESFTLEGIEYSLYDTVYLYRSGQAEPDIGKLVSLMEMENHEKKAEILWFFRPAEIVNCLGGVKPLRKELFLACGEGKGLMKLNPLDAILGKCNVVCSSKDKRNPQPTEEELRMADYIFYRSFDVGTRIISEEFPSSIAGVEVAHFFNRRSCTISSIGSEPKAHLKARSEVEPVRATKTDLSARVEKGFNVPGTSSSGQKYSFIKDRPQAGDNMKRSEHFLSVSPSDIGPVKKRKLLPSSLGNRRDDALPNPPTKASEKEKHVKDPFRENKDLSTGKSLHVKTSEFTGKGPVSKQHVGPNISYKYSEVTRRPVMDSRKWLKLEVWAEERLNEANEKGKIVVLENLDPSFTSSEVEHLYNPAQQNFIDYSFVYQDIVWNVFRENVKAKMVPRTAFSSPHSGQALVIFKTKEAADNACSKLTTGCLVLGDERPIVARRRLPGKAVDSKFVGHLSIDRTRSHRQREEIVIPAT</sequence>
<feature type="domain" description="BAH" evidence="2">
    <location>
        <begin position="34"/>
        <end position="159"/>
    </location>
</feature>
<organism evidence="3 4">
    <name type="scientific">Perilla frutescens var. hirtella</name>
    <name type="common">Perilla citriodora</name>
    <name type="synonym">Perilla setoyensis</name>
    <dbReference type="NCBI Taxonomy" id="608512"/>
    <lineage>
        <taxon>Eukaryota</taxon>
        <taxon>Viridiplantae</taxon>
        <taxon>Streptophyta</taxon>
        <taxon>Embryophyta</taxon>
        <taxon>Tracheophyta</taxon>
        <taxon>Spermatophyta</taxon>
        <taxon>Magnoliopsida</taxon>
        <taxon>eudicotyledons</taxon>
        <taxon>Gunneridae</taxon>
        <taxon>Pentapetalae</taxon>
        <taxon>asterids</taxon>
        <taxon>lamiids</taxon>
        <taxon>Lamiales</taxon>
        <taxon>Lamiaceae</taxon>
        <taxon>Nepetoideae</taxon>
        <taxon>Elsholtzieae</taxon>
        <taxon>Perilla</taxon>
    </lineage>
</organism>
<dbReference type="FunFam" id="2.30.30.490:FF:000017">
    <property type="entry name" value="Bromo-adjacent homology (BAH) domain-containing protein"/>
    <property type="match status" value="1"/>
</dbReference>
<dbReference type="PANTHER" id="PTHR47073">
    <property type="entry name" value="PROTEIN ANTI-SILENCING 1"/>
    <property type="match status" value="1"/>
</dbReference>
<dbReference type="Pfam" id="PF01426">
    <property type="entry name" value="BAH"/>
    <property type="match status" value="1"/>
</dbReference>
<accession>A0AAD4NY52</accession>
<protein>
    <recommendedName>
        <fullName evidence="2">BAH domain-containing protein</fullName>
    </recommendedName>
</protein>
<dbReference type="PROSITE" id="PS51038">
    <property type="entry name" value="BAH"/>
    <property type="match status" value="1"/>
</dbReference>
<dbReference type="EMBL" id="SDAM02004710">
    <property type="protein sequence ID" value="KAH6820028.1"/>
    <property type="molecule type" value="Genomic_DNA"/>
</dbReference>
<evidence type="ECO:0000256" key="1">
    <source>
        <dbReference type="SAM" id="MobiDB-lite"/>
    </source>
</evidence>
<dbReference type="AlphaFoldDB" id="A0AAD4NY52"/>
<feature type="region of interest" description="Disordered" evidence="1">
    <location>
        <begin position="246"/>
        <end position="298"/>
    </location>
</feature>
<dbReference type="GO" id="GO:0003723">
    <property type="term" value="F:RNA binding"/>
    <property type="evidence" value="ECO:0007669"/>
    <property type="project" value="TreeGrafter"/>
</dbReference>
<dbReference type="InterPro" id="IPR001025">
    <property type="entry name" value="BAH_dom"/>
</dbReference>
<evidence type="ECO:0000313" key="4">
    <source>
        <dbReference type="Proteomes" id="UP001190926"/>
    </source>
</evidence>
<dbReference type="GO" id="GO:0003682">
    <property type="term" value="F:chromatin binding"/>
    <property type="evidence" value="ECO:0007669"/>
    <property type="project" value="InterPro"/>
</dbReference>
<dbReference type="InterPro" id="IPR043151">
    <property type="entry name" value="BAH_sf"/>
</dbReference>
<evidence type="ECO:0000313" key="3">
    <source>
        <dbReference type="EMBL" id="KAH6820028.1"/>
    </source>
</evidence>
<comment type="caution">
    <text evidence="3">The sequence shown here is derived from an EMBL/GenBank/DDBJ whole genome shotgun (WGS) entry which is preliminary data.</text>
</comment>